<sequence length="320" mass="34516">MGDSFPETEEAALTPPTSLQAQVAVVPEVNRYHTTPPSLGPVPTPPKKTRGPVGGGDRHCLRSLAIRWQLPRTSWERAERSLRQRAGISWAKWAIVPLGSGQGWGPEGKLGSLSLSTPSGWVLTWLKKGMEKVVPQPVLSNGPDQTPAAGLEGPAQVPVGVGAEVGLVGKGRVGGHWVWALCPHLPGPWLLRWLEQNLEKVLPQPPQTSKVNSPCCLEPSGPPLEREPMLQALESPSMPTAGPSEPKEEPVSEPQPTFQASSLLPAGDPTRLMAWLLHRLEMALPQPVLYRKAGEQPPRCPDSCPLELGGRRPGSQSWLQ</sequence>
<reference evidence="2 3" key="1">
    <citation type="submission" date="2019-05" db="EMBL/GenBank/DDBJ databases">
        <title>A Chromosome-scale Meerkat (S. suricatta) Genome Assembly.</title>
        <authorList>
            <person name="Dudchenko O."/>
            <person name="Lieberman Aiden E."/>
            <person name="Tung J."/>
            <person name="Barreiro L.B."/>
            <person name="Clutton-Brock T.H."/>
        </authorList>
    </citation>
    <scope>NUCLEOTIDE SEQUENCE [LARGE SCALE GENOMIC DNA]</scope>
</reference>
<feature type="compositionally biased region" description="Acidic residues" evidence="1">
    <location>
        <begin position="1"/>
        <end position="10"/>
    </location>
</feature>
<evidence type="ECO:0000256" key="1">
    <source>
        <dbReference type="SAM" id="MobiDB-lite"/>
    </source>
</evidence>
<keyword evidence="3" id="KW-1185">Reference proteome</keyword>
<organism evidence="2 3">
    <name type="scientific">Suricata suricatta</name>
    <name type="common">Meerkat</name>
    <dbReference type="NCBI Taxonomy" id="37032"/>
    <lineage>
        <taxon>Eukaryota</taxon>
        <taxon>Metazoa</taxon>
        <taxon>Chordata</taxon>
        <taxon>Craniata</taxon>
        <taxon>Vertebrata</taxon>
        <taxon>Euteleostomi</taxon>
        <taxon>Mammalia</taxon>
        <taxon>Eutheria</taxon>
        <taxon>Laurasiatheria</taxon>
        <taxon>Carnivora</taxon>
        <taxon>Feliformia</taxon>
        <taxon>Herpestidae</taxon>
        <taxon>Suricata</taxon>
    </lineage>
</organism>
<reference evidence="2" key="2">
    <citation type="submission" date="2025-08" db="UniProtKB">
        <authorList>
            <consortium name="Ensembl"/>
        </authorList>
    </citation>
    <scope>IDENTIFICATION</scope>
</reference>
<feature type="region of interest" description="Disordered" evidence="1">
    <location>
        <begin position="292"/>
        <end position="320"/>
    </location>
</feature>
<dbReference type="Proteomes" id="UP000472268">
    <property type="component" value="Chromosome 16"/>
</dbReference>
<feature type="region of interest" description="Disordered" evidence="1">
    <location>
        <begin position="32"/>
        <end position="56"/>
    </location>
</feature>
<feature type="region of interest" description="Disordered" evidence="1">
    <location>
        <begin position="1"/>
        <end position="20"/>
    </location>
</feature>
<dbReference type="OMA" id="WQLPRTS"/>
<feature type="region of interest" description="Disordered" evidence="1">
    <location>
        <begin position="204"/>
        <end position="265"/>
    </location>
</feature>
<dbReference type="AlphaFoldDB" id="A0A673UUQ9"/>
<protein>
    <submittedName>
        <fullName evidence="2">Uncharacterized protein</fullName>
    </submittedName>
</protein>
<evidence type="ECO:0000313" key="2">
    <source>
        <dbReference type="Ensembl" id="ENSSSUP00005024925.1"/>
    </source>
</evidence>
<proteinExistence type="predicted"/>
<name>A0A673UUQ9_SURSU</name>
<dbReference type="Ensembl" id="ENSSSUT00005028522.1">
    <property type="protein sequence ID" value="ENSSSUP00005024925.1"/>
    <property type="gene ID" value="ENSSSUG00005016198.1"/>
</dbReference>
<accession>A0A673UUQ9</accession>
<evidence type="ECO:0000313" key="3">
    <source>
        <dbReference type="Proteomes" id="UP000472268"/>
    </source>
</evidence>
<reference evidence="2" key="3">
    <citation type="submission" date="2025-09" db="UniProtKB">
        <authorList>
            <consortium name="Ensembl"/>
        </authorList>
    </citation>
    <scope>IDENTIFICATION</scope>
</reference>